<evidence type="ECO:0000259" key="3">
    <source>
        <dbReference type="SMART" id="SM00128"/>
    </source>
</evidence>
<proteinExistence type="predicted"/>
<feature type="compositionally biased region" description="Basic residues" evidence="1">
    <location>
        <begin position="129"/>
        <end position="141"/>
    </location>
</feature>
<feature type="domain" description="Inositol polyphosphate-related phosphatase" evidence="3">
    <location>
        <begin position="747"/>
        <end position="1067"/>
    </location>
</feature>
<evidence type="ECO:0000256" key="2">
    <source>
        <dbReference type="SAM" id="SignalP"/>
    </source>
</evidence>
<evidence type="ECO:0000313" key="4">
    <source>
        <dbReference type="EMBL" id="GAX19001.1"/>
    </source>
</evidence>
<organism evidence="4 5">
    <name type="scientific">Fistulifera solaris</name>
    <name type="common">Oleaginous diatom</name>
    <dbReference type="NCBI Taxonomy" id="1519565"/>
    <lineage>
        <taxon>Eukaryota</taxon>
        <taxon>Sar</taxon>
        <taxon>Stramenopiles</taxon>
        <taxon>Ochrophyta</taxon>
        <taxon>Bacillariophyta</taxon>
        <taxon>Bacillariophyceae</taxon>
        <taxon>Bacillariophycidae</taxon>
        <taxon>Naviculales</taxon>
        <taxon>Naviculaceae</taxon>
        <taxon>Fistulifera</taxon>
    </lineage>
</organism>
<dbReference type="EC" id="3.1.3.36" evidence="4"/>
<feature type="compositionally biased region" description="Basic and acidic residues" evidence="1">
    <location>
        <begin position="181"/>
        <end position="193"/>
    </location>
</feature>
<accession>A0A1Z5JZ17</accession>
<feature type="compositionally biased region" description="Polar residues" evidence="1">
    <location>
        <begin position="369"/>
        <end position="385"/>
    </location>
</feature>
<gene>
    <name evidence="4" type="ORF">FisN_8Hh222</name>
</gene>
<dbReference type="AlphaFoldDB" id="A0A1Z5JZ17"/>
<keyword evidence="4" id="KW-0378">Hydrolase</keyword>
<feature type="compositionally biased region" description="Polar residues" evidence="1">
    <location>
        <begin position="233"/>
        <end position="253"/>
    </location>
</feature>
<feature type="compositionally biased region" description="Acidic residues" evidence="1">
    <location>
        <begin position="635"/>
        <end position="648"/>
    </location>
</feature>
<dbReference type="EMBL" id="BDSP01000133">
    <property type="protein sequence ID" value="GAX19001.1"/>
    <property type="molecule type" value="Genomic_DNA"/>
</dbReference>
<keyword evidence="2" id="KW-0732">Signal</keyword>
<name>A0A1Z5JZ17_FISSO</name>
<feature type="compositionally biased region" description="Acidic residues" evidence="1">
    <location>
        <begin position="612"/>
        <end position="626"/>
    </location>
</feature>
<feature type="signal peptide" evidence="2">
    <location>
        <begin position="1"/>
        <end position="34"/>
    </location>
</feature>
<feature type="compositionally biased region" description="Basic and acidic residues" evidence="1">
    <location>
        <begin position="479"/>
        <end position="517"/>
    </location>
</feature>
<feature type="region of interest" description="Disordered" evidence="1">
    <location>
        <begin position="326"/>
        <end position="356"/>
    </location>
</feature>
<feature type="region of interest" description="Disordered" evidence="1">
    <location>
        <begin position="41"/>
        <end position="287"/>
    </location>
</feature>
<protein>
    <submittedName>
        <fullName evidence="4">Inositol polyphosphate 5-phosphatase INPP5B/F</fullName>
        <ecNumber evidence="4">3.1.3.36</ecNumber>
    </submittedName>
</protein>
<keyword evidence="5" id="KW-1185">Reference proteome</keyword>
<dbReference type="GO" id="GO:0046856">
    <property type="term" value="P:phosphatidylinositol dephosphorylation"/>
    <property type="evidence" value="ECO:0007669"/>
    <property type="project" value="InterPro"/>
</dbReference>
<dbReference type="OrthoDB" id="2248459at2759"/>
<sequence length="1077" mass="119342">MASNPFTILRRRRPATIGTMFCLILFCASLSASAVTAPSSTSAASVWGIGRHGSTDRTPAKNLKKKKKKKTRKQTVELSDEPNEEKRLSNKKKKGKRKRKSNSVSIEGPPVEIMDDDKASTSSTPVRSMSKKSKKRKKKEMHKQNADVASQTRVPLDKVLRKTKKGSKRKNEPALSNNIPSKHDHAGSIEEKRRKASKKRSRTVADRNQVSSEASPITVDDSVAPDAPAEDLASQQDAEESQATQTTLLNETAPSKEEFETDLQTEENPAEQTDAPTQSHLASDEVLLVSPTEEKLDSADSSLAISVPVVPDESIFEKVPLVPDESIFEKENHSDDDATTSHDTEQIKAPDTENADAIVDTMETELDYQTESMIVSDSISAGQENHLTDEQDSQKLGTEEEKDSNDKPDDNGDMPAQDNAELDRRIDELINENGEADDTINPILASVVENDDKTSEESVAEEEGRATDNVEEEAAAEPIDVKEIAGDDAKVESNMDKSLETKDRFAVDDDEDVKRPATESLEGTSESLEGLESITSITEDNSSLHGQDTVEVTEVATEIEKDKGTIAEPNDEKNADGDDDNQEDERTFAELKDEESVDGNDNNQEGEKAEGEPNDEEDADGDDDDQKDDRAEAEPKDEEDTDGDDDDQKDERAGSEQKDEENADDDDDDDDEDGRVIDKNDDDYEHPGVTPLKSQSSIDGEINEESVLAASAENDNTAAFSADFQSTALTHDPITIESIESYCDDPSDLTCSIVTWNLAEESPSEEEAAFLKQFRGNDIVLISGQECENIKPRRAEGRRSREFRRLMIKYLGSDYVPIALHMLGGIQFGLFCKRSMLKDVQLVSVADVTCGIGNVFHNKGAIAAFVTLQNKSNAQSLRLLFVTAHMAAHVKNTEARNSDFWRIVSELEEQVPAQFLAPRAPDVECTGEYLLNSVDRIFFCGDLNYRIDLPREIVEHTVRKGRNNGKLDSTALQKLLRHDQLKAVMAEGLAFPGFAEGKISFDPTFKYDKGTHDFDTSPKQRIPAWTDRVLFKPKGTRVTAYDSVPRASHSDHRPVFASFRVSRTTSELKTKRRKRKR</sequence>
<dbReference type="SMART" id="SM00128">
    <property type="entry name" value="IPPc"/>
    <property type="match status" value="1"/>
</dbReference>
<feature type="compositionally biased region" description="Basic and acidic residues" evidence="1">
    <location>
        <begin position="558"/>
        <end position="576"/>
    </location>
</feature>
<feature type="compositionally biased region" description="Acidic residues" evidence="1">
    <location>
        <begin position="658"/>
        <end position="673"/>
    </location>
</feature>
<dbReference type="PANTHER" id="PTHR11200:SF300">
    <property type="entry name" value="TYPE II INOSITOL 1,4,5-TRISPHOSPHATE 5-PHOSPHATASE"/>
    <property type="match status" value="1"/>
</dbReference>
<feature type="chain" id="PRO_5013142761" evidence="2">
    <location>
        <begin position="35"/>
        <end position="1077"/>
    </location>
</feature>
<feature type="compositionally biased region" description="Basic and acidic residues" evidence="1">
    <location>
        <begin position="327"/>
        <end position="351"/>
    </location>
</feature>
<dbReference type="SUPFAM" id="SSF56219">
    <property type="entry name" value="DNase I-like"/>
    <property type="match status" value="1"/>
</dbReference>
<dbReference type="PANTHER" id="PTHR11200">
    <property type="entry name" value="INOSITOL 5-PHOSPHATASE"/>
    <property type="match status" value="1"/>
</dbReference>
<feature type="compositionally biased region" description="Low complexity" evidence="1">
    <location>
        <begin position="518"/>
        <end position="537"/>
    </location>
</feature>
<dbReference type="InParanoid" id="A0A1Z5JZ17"/>
<evidence type="ECO:0000256" key="1">
    <source>
        <dbReference type="SAM" id="MobiDB-lite"/>
    </source>
</evidence>
<dbReference type="GO" id="GO:0004439">
    <property type="term" value="F:phosphatidylinositol-4,5-bisphosphate 5-phosphatase activity"/>
    <property type="evidence" value="ECO:0007669"/>
    <property type="project" value="UniProtKB-EC"/>
</dbReference>
<dbReference type="Proteomes" id="UP000198406">
    <property type="component" value="Unassembled WGS sequence"/>
</dbReference>
<feature type="compositionally biased region" description="Basic and acidic residues" evidence="1">
    <location>
        <begin position="450"/>
        <end position="468"/>
    </location>
</feature>
<feature type="compositionally biased region" description="Basic residues" evidence="1">
    <location>
        <begin position="89"/>
        <end position="101"/>
    </location>
</feature>
<dbReference type="InterPro" id="IPR000300">
    <property type="entry name" value="IPPc"/>
</dbReference>
<feature type="region of interest" description="Disordered" evidence="1">
    <location>
        <begin position="369"/>
        <end position="700"/>
    </location>
</feature>
<feature type="compositionally biased region" description="Basic and acidic residues" evidence="1">
    <location>
        <begin position="386"/>
        <end position="410"/>
    </location>
</feature>
<feature type="compositionally biased region" description="Acidic residues" evidence="1">
    <location>
        <begin position="259"/>
        <end position="269"/>
    </location>
</feature>
<evidence type="ECO:0000313" key="5">
    <source>
        <dbReference type="Proteomes" id="UP000198406"/>
    </source>
</evidence>
<dbReference type="Pfam" id="PF22669">
    <property type="entry name" value="Exo_endo_phos2"/>
    <property type="match status" value="1"/>
</dbReference>
<feature type="compositionally biased region" description="Polar residues" evidence="1">
    <location>
        <begin position="270"/>
        <end position="281"/>
    </location>
</feature>
<reference evidence="4 5" key="1">
    <citation type="journal article" date="2015" name="Plant Cell">
        <title>Oil accumulation by the oleaginous diatom Fistulifera solaris as revealed by the genome and transcriptome.</title>
        <authorList>
            <person name="Tanaka T."/>
            <person name="Maeda Y."/>
            <person name="Veluchamy A."/>
            <person name="Tanaka M."/>
            <person name="Abida H."/>
            <person name="Marechal E."/>
            <person name="Bowler C."/>
            <person name="Muto M."/>
            <person name="Sunaga Y."/>
            <person name="Tanaka M."/>
            <person name="Yoshino T."/>
            <person name="Taniguchi T."/>
            <person name="Fukuda Y."/>
            <person name="Nemoto M."/>
            <person name="Matsumoto M."/>
            <person name="Wong P.S."/>
            <person name="Aburatani S."/>
            <person name="Fujibuchi W."/>
        </authorList>
    </citation>
    <scope>NUCLEOTIDE SEQUENCE [LARGE SCALE GENOMIC DNA]</scope>
    <source>
        <strain evidence="4 5">JPCC DA0580</strain>
    </source>
</reference>
<dbReference type="InterPro" id="IPR036691">
    <property type="entry name" value="Endo/exonu/phosph_ase_sf"/>
</dbReference>
<dbReference type="Gene3D" id="3.60.10.10">
    <property type="entry name" value="Endonuclease/exonuclease/phosphatase"/>
    <property type="match status" value="1"/>
</dbReference>
<feature type="compositionally biased region" description="Polar residues" evidence="1">
    <location>
        <begin position="206"/>
        <end position="215"/>
    </location>
</feature>
<dbReference type="InterPro" id="IPR046985">
    <property type="entry name" value="IP5"/>
</dbReference>
<feature type="compositionally biased region" description="Basic residues" evidence="1">
    <location>
        <begin position="62"/>
        <end position="73"/>
    </location>
</feature>
<comment type="caution">
    <text evidence="4">The sequence shown here is derived from an EMBL/GenBank/DDBJ whole genome shotgun (WGS) entry which is preliminary data.</text>
</comment>